<dbReference type="Pfam" id="PF13174">
    <property type="entry name" value="TPR_6"/>
    <property type="match status" value="1"/>
</dbReference>
<organism evidence="4 5">
    <name type="scientific">Marinifilum flexuosum</name>
    <dbReference type="NCBI Taxonomy" id="1117708"/>
    <lineage>
        <taxon>Bacteria</taxon>
        <taxon>Pseudomonadati</taxon>
        <taxon>Bacteroidota</taxon>
        <taxon>Bacteroidia</taxon>
        <taxon>Marinilabiliales</taxon>
        <taxon>Marinifilaceae</taxon>
    </lineage>
</organism>
<keyword evidence="3" id="KW-0732">Signal</keyword>
<dbReference type="SMART" id="SM00028">
    <property type="entry name" value="TPR"/>
    <property type="match status" value="4"/>
</dbReference>
<accession>A0A419X713</accession>
<evidence type="ECO:0000256" key="3">
    <source>
        <dbReference type="SAM" id="SignalP"/>
    </source>
</evidence>
<dbReference type="Gene3D" id="1.25.40.10">
    <property type="entry name" value="Tetratricopeptide repeat domain"/>
    <property type="match status" value="3"/>
</dbReference>
<comment type="caution">
    <text evidence="4">The sequence shown here is derived from an EMBL/GenBank/DDBJ whole genome shotgun (WGS) entry which is preliminary data.</text>
</comment>
<dbReference type="InterPro" id="IPR051685">
    <property type="entry name" value="Ycf3/AcsC/BcsC/TPR_MFPF"/>
</dbReference>
<dbReference type="AlphaFoldDB" id="A0A419X713"/>
<dbReference type="Proteomes" id="UP000284531">
    <property type="component" value="Unassembled WGS sequence"/>
</dbReference>
<feature type="chain" id="PRO_5019277669" evidence="3">
    <location>
        <begin position="23"/>
        <end position="605"/>
    </location>
</feature>
<dbReference type="InterPro" id="IPR019734">
    <property type="entry name" value="TPR_rpt"/>
</dbReference>
<evidence type="ECO:0000256" key="2">
    <source>
        <dbReference type="ARBA" id="ARBA00022803"/>
    </source>
</evidence>
<dbReference type="SUPFAM" id="SSF48452">
    <property type="entry name" value="TPR-like"/>
    <property type="match status" value="2"/>
</dbReference>
<dbReference type="InterPro" id="IPR011990">
    <property type="entry name" value="TPR-like_helical_dom_sf"/>
</dbReference>
<keyword evidence="5" id="KW-1185">Reference proteome</keyword>
<dbReference type="PROSITE" id="PS51257">
    <property type="entry name" value="PROKAR_LIPOPROTEIN"/>
    <property type="match status" value="1"/>
</dbReference>
<name>A0A419X713_9BACT</name>
<proteinExistence type="predicted"/>
<dbReference type="PANTHER" id="PTHR44943:SF8">
    <property type="entry name" value="TPR REPEAT-CONTAINING PROTEIN MJ0263"/>
    <property type="match status" value="1"/>
</dbReference>
<protein>
    <submittedName>
        <fullName evidence="4">Tetratricopeptide repeat protein</fullName>
    </submittedName>
</protein>
<gene>
    <name evidence="4" type="ORF">BXY64_0526</name>
</gene>
<feature type="signal peptide" evidence="3">
    <location>
        <begin position="1"/>
        <end position="22"/>
    </location>
</feature>
<dbReference type="OrthoDB" id="9763354at2"/>
<keyword evidence="2" id="KW-0802">TPR repeat</keyword>
<evidence type="ECO:0000313" key="4">
    <source>
        <dbReference type="EMBL" id="RKE03521.1"/>
    </source>
</evidence>
<evidence type="ECO:0000313" key="5">
    <source>
        <dbReference type="Proteomes" id="UP000284531"/>
    </source>
</evidence>
<reference evidence="4 5" key="1">
    <citation type="submission" date="2018-09" db="EMBL/GenBank/DDBJ databases">
        <title>Genomic Encyclopedia of Archaeal and Bacterial Type Strains, Phase II (KMG-II): from individual species to whole genera.</title>
        <authorList>
            <person name="Goeker M."/>
        </authorList>
    </citation>
    <scope>NUCLEOTIDE SEQUENCE [LARGE SCALE GENOMIC DNA]</scope>
    <source>
        <strain evidence="4 5">DSM 21950</strain>
    </source>
</reference>
<dbReference type="PANTHER" id="PTHR44943">
    <property type="entry name" value="CELLULOSE SYNTHASE OPERON PROTEIN C"/>
    <property type="match status" value="1"/>
</dbReference>
<dbReference type="RefSeq" id="WP_147375868.1">
    <property type="nucleotide sequence ID" value="NZ_RAPQ01000008.1"/>
</dbReference>
<sequence length="605" mass="70143">MKKILTSILLISLLSACISTFGQLNIQSGSQLAFKYFRDKEYKPASTLFYDLYDFTKSKTYYNYYVDCLIALEEFKDAESFVKKQVRKNPNDNSFIISLGYVYKKWNQEEEAIKQYNKALQKLKPIKVDINGIANAFISKREYEFAAKVYQKGRELLKQPHLYHIELGNIYLYQRDFEKMLAEFLIGVSIDPSKVNTVQHRLQSALAQDIDSSLDPIIRNQILNKMQTEPDNLALKELLQWYFMQKKLFKPALAQARSIDLIKKEDGFRIMSLAYTARTNKDFETALEAFQIVIDKGAEASNYFKANTEHLETRFLQLKETENSSQEQWENLASSYDKFLNQEKNIGQKSRAIVRHAHILSAYLNQNDKAIEKLEAILKNRNIHPQFKSEIKMELADIKLFADEKWDAILLYSQIEKANKNNTIGYEAKFKKAKVSYYMGELKWAKAQLDALKGSTSKLIANDAIALSQLISDNTTLDTSYTAMKTYAEAEFLILQKKEDEALNKLDELIRNQPAHSLIDEVYFKKYEIYLQQNKLDDALKNLEKIITDHPWDSIADKALFRKGKLLEKMQNSPAALDCYKSIITDYPDSIFSVEARQRVNALRN</sequence>
<dbReference type="Pfam" id="PF13181">
    <property type="entry name" value="TPR_8"/>
    <property type="match status" value="1"/>
</dbReference>
<keyword evidence="1" id="KW-0677">Repeat</keyword>
<dbReference type="EMBL" id="RAPQ01000008">
    <property type="protein sequence ID" value="RKE03521.1"/>
    <property type="molecule type" value="Genomic_DNA"/>
</dbReference>
<evidence type="ECO:0000256" key="1">
    <source>
        <dbReference type="ARBA" id="ARBA00022737"/>
    </source>
</evidence>